<dbReference type="AlphaFoldDB" id="A0A9J6DIF9"/>
<dbReference type="GO" id="GO:0003676">
    <property type="term" value="F:nucleic acid binding"/>
    <property type="evidence" value="ECO:0007669"/>
    <property type="project" value="InterPro"/>
</dbReference>
<dbReference type="PROSITE" id="PS50158">
    <property type="entry name" value="ZF_CCHC"/>
    <property type="match status" value="1"/>
</dbReference>
<reference evidence="4" key="2">
    <citation type="submission" date="2021-09" db="EMBL/GenBank/DDBJ databases">
        <authorList>
            <person name="Jia N."/>
            <person name="Wang J."/>
            <person name="Shi W."/>
            <person name="Du L."/>
            <person name="Sun Y."/>
            <person name="Zhan W."/>
            <person name="Jiang J."/>
            <person name="Wang Q."/>
            <person name="Zhang B."/>
            <person name="Ji P."/>
            <person name="Sakyi L.B."/>
            <person name="Cui X."/>
            <person name="Yuan T."/>
            <person name="Jiang B."/>
            <person name="Yang W."/>
            <person name="Lam T.T.-Y."/>
            <person name="Chang Q."/>
            <person name="Ding S."/>
            <person name="Wang X."/>
            <person name="Zhu J."/>
            <person name="Ruan X."/>
            <person name="Zhao L."/>
            <person name="Wei J."/>
            <person name="Que T."/>
            <person name="Du C."/>
            <person name="Cheng J."/>
            <person name="Dai P."/>
            <person name="Han X."/>
            <person name="Huang E."/>
            <person name="Gao Y."/>
            <person name="Liu J."/>
            <person name="Shao H."/>
            <person name="Ye R."/>
            <person name="Li L."/>
            <person name="Wei W."/>
            <person name="Wang X."/>
            <person name="Wang C."/>
            <person name="Huo Q."/>
            <person name="Li W."/>
            <person name="Guo W."/>
            <person name="Chen H."/>
            <person name="Chen S."/>
            <person name="Zhou L."/>
            <person name="Zhou L."/>
            <person name="Ni X."/>
            <person name="Tian J."/>
            <person name="Zhou Y."/>
            <person name="Sheng Y."/>
            <person name="Liu T."/>
            <person name="Pan Y."/>
            <person name="Xia L."/>
            <person name="Li J."/>
            <person name="Zhao F."/>
            <person name="Cao W."/>
        </authorList>
    </citation>
    <scope>NUCLEOTIDE SEQUENCE</scope>
    <source>
        <strain evidence="4">Rmic-2018</strain>
        <tissue evidence="4">Larvae</tissue>
    </source>
</reference>
<evidence type="ECO:0000256" key="2">
    <source>
        <dbReference type="SAM" id="MobiDB-lite"/>
    </source>
</evidence>
<evidence type="ECO:0000259" key="3">
    <source>
        <dbReference type="PROSITE" id="PS50158"/>
    </source>
</evidence>
<protein>
    <recommendedName>
        <fullName evidence="3">CCHC-type domain-containing protein</fullName>
    </recommendedName>
</protein>
<sequence>MPQSHNRVIVRPAGGLNVQAGSPPRILAALTMAAQLAPPVTEKDIICPNSMQNIFVVSTPSATNAAAYSRVTEIILTDKRHTVTAYLSPAGITSRGVIRGVDTDFDDAALNRMLIRPRNSILLRARRIKNTETVILIFNRLIVPNYVYCGQVIYRGTLYKRQIDTCRTCGQVGHRQDVCPTPSTKVCDHCGHIPTDNPHVCNQPVCALCGEAHRTGDRKCRHRYQLPYLVRSRRQRRRRRKQAQQQTPTPAPSPVPAKTTEPQGPPLGQRNPIPPDQPTWADKVACKVEAHAAQRQGHSPQQPDPELAQLKRMYAEQAKEIQSLKEELAKQQAPESREGSIISGPVSIRGAKKRAGPTLQAEQQSEFVRFTANIYAILEHYRTETPAEYSAFTAKLESMQKQLIE</sequence>
<dbReference type="InterPro" id="IPR001878">
    <property type="entry name" value="Znf_CCHC"/>
</dbReference>
<proteinExistence type="predicted"/>
<evidence type="ECO:0000313" key="4">
    <source>
        <dbReference type="EMBL" id="KAH8021826.1"/>
    </source>
</evidence>
<keyword evidence="5" id="KW-1185">Reference proteome</keyword>
<dbReference type="InterPro" id="IPR036875">
    <property type="entry name" value="Znf_CCHC_sf"/>
</dbReference>
<reference evidence="4" key="1">
    <citation type="journal article" date="2020" name="Cell">
        <title>Large-Scale Comparative Analyses of Tick Genomes Elucidate Their Genetic Diversity and Vector Capacities.</title>
        <authorList>
            <consortium name="Tick Genome and Microbiome Consortium (TIGMIC)"/>
            <person name="Jia N."/>
            <person name="Wang J."/>
            <person name="Shi W."/>
            <person name="Du L."/>
            <person name="Sun Y."/>
            <person name="Zhan W."/>
            <person name="Jiang J.F."/>
            <person name="Wang Q."/>
            <person name="Zhang B."/>
            <person name="Ji P."/>
            <person name="Bell-Sakyi L."/>
            <person name="Cui X.M."/>
            <person name="Yuan T.T."/>
            <person name="Jiang B.G."/>
            <person name="Yang W.F."/>
            <person name="Lam T.T."/>
            <person name="Chang Q.C."/>
            <person name="Ding S.J."/>
            <person name="Wang X.J."/>
            <person name="Zhu J.G."/>
            <person name="Ruan X.D."/>
            <person name="Zhao L."/>
            <person name="Wei J.T."/>
            <person name="Ye R.Z."/>
            <person name="Que T.C."/>
            <person name="Du C.H."/>
            <person name="Zhou Y.H."/>
            <person name="Cheng J.X."/>
            <person name="Dai P.F."/>
            <person name="Guo W.B."/>
            <person name="Han X.H."/>
            <person name="Huang E.J."/>
            <person name="Li L.F."/>
            <person name="Wei W."/>
            <person name="Gao Y.C."/>
            <person name="Liu J.Z."/>
            <person name="Shao H.Z."/>
            <person name="Wang X."/>
            <person name="Wang C.C."/>
            <person name="Yang T.C."/>
            <person name="Huo Q.B."/>
            <person name="Li W."/>
            <person name="Chen H.Y."/>
            <person name="Chen S.E."/>
            <person name="Zhou L.G."/>
            <person name="Ni X.B."/>
            <person name="Tian J.H."/>
            <person name="Sheng Y."/>
            <person name="Liu T."/>
            <person name="Pan Y.S."/>
            <person name="Xia L.Y."/>
            <person name="Li J."/>
            <person name="Zhao F."/>
            <person name="Cao W.C."/>
        </authorList>
    </citation>
    <scope>NUCLEOTIDE SEQUENCE</scope>
    <source>
        <strain evidence="4">Rmic-2018</strain>
    </source>
</reference>
<comment type="caution">
    <text evidence="4">The sequence shown here is derived from an EMBL/GenBank/DDBJ whole genome shotgun (WGS) entry which is preliminary data.</text>
</comment>
<feature type="region of interest" description="Disordered" evidence="2">
    <location>
        <begin position="231"/>
        <end position="280"/>
    </location>
</feature>
<evidence type="ECO:0000256" key="1">
    <source>
        <dbReference type="PROSITE-ProRule" id="PRU00047"/>
    </source>
</evidence>
<gene>
    <name evidence="4" type="ORF">HPB51_018532</name>
</gene>
<name>A0A9J6DIF9_RHIMP</name>
<keyword evidence="1" id="KW-0863">Zinc-finger</keyword>
<keyword evidence="1" id="KW-0862">Zinc</keyword>
<dbReference type="GO" id="GO:0008270">
    <property type="term" value="F:zinc ion binding"/>
    <property type="evidence" value="ECO:0007669"/>
    <property type="project" value="UniProtKB-KW"/>
</dbReference>
<dbReference type="EMBL" id="JABSTU010000009">
    <property type="protein sequence ID" value="KAH8021826.1"/>
    <property type="molecule type" value="Genomic_DNA"/>
</dbReference>
<dbReference type="SUPFAM" id="SSF57756">
    <property type="entry name" value="Retrovirus zinc finger-like domains"/>
    <property type="match status" value="1"/>
</dbReference>
<keyword evidence="1" id="KW-0479">Metal-binding</keyword>
<organism evidence="4 5">
    <name type="scientific">Rhipicephalus microplus</name>
    <name type="common">Cattle tick</name>
    <name type="synonym">Boophilus microplus</name>
    <dbReference type="NCBI Taxonomy" id="6941"/>
    <lineage>
        <taxon>Eukaryota</taxon>
        <taxon>Metazoa</taxon>
        <taxon>Ecdysozoa</taxon>
        <taxon>Arthropoda</taxon>
        <taxon>Chelicerata</taxon>
        <taxon>Arachnida</taxon>
        <taxon>Acari</taxon>
        <taxon>Parasitiformes</taxon>
        <taxon>Ixodida</taxon>
        <taxon>Ixodoidea</taxon>
        <taxon>Ixodidae</taxon>
        <taxon>Rhipicephalinae</taxon>
        <taxon>Rhipicephalus</taxon>
        <taxon>Boophilus</taxon>
    </lineage>
</organism>
<accession>A0A9J6DIF9</accession>
<feature type="compositionally biased region" description="Basic residues" evidence="2">
    <location>
        <begin position="231"/>
        <end position="242"/>
    </location>
</feature>
<dbReference type="Proteomes" id="UP000821866">
    <property type="component" value="Chromosome 7"/>
</dbReference>
<feature type="domain" description="CCHC-type" evidence="3">
    <location>
        <begin position="166"/>
        <end position="180"/>
    </location>
</feature>
<feature type="region of interest" description="Disordered" evidence="2">
    <location>
        <begin position="325"/>
        <end position="348"/>
    </location>
</feature>
<evidence type="ECO:0000313" key="5">
    <source>
        <dbReference type="Proteomes" id="UP000821866"/>
    </source>
</evidence>